<reference evidence="3" key="2">
    <citation type="submission" date="2023-01" db="EMBL/GenBank/DDBJ databases">
        <title>Genome-based studies on antimicrobial resistance profiles of Riemerella anatipestifer in China, 1994 to 2021.</title>
        <authorList>
            <person name="Yang Z."/>
            <person name="Zhu D."/>
        </authorList>
    </citation>
    <scope>NUCLEOTIDE SEQUENCE</scope>
    <source>
        <strain evidence="3">RCAD1218</strain>
    </source>
</reference>
<reference evidence="2" key="1">
    <citation type="submission" date="2022-10" db="EMBL/GenBank/DDBJ databases">
        <title>Sifting through the core-genome to identify putative cross-protective antigens against Riemerella anatipestifer.</title>
        <authorList>
            <person name="Zheng X."/>
            <person name="Zhang W."/>
        </authorList>
    </citation>
    <scope>NUCLEOTIDE SEQUENCE</scope>
    <source>
        <strain evidence="2">ZWRA178</strain>
    </source>
</reference>
<dbReference type="AlphaFoldDB" id="A0AAP3AJE6"/>
<comment type="caution">
    <text evidence="2">The sequence shown here is derived from an EMBL/GenBank/DDBJ whole genome shotgun (WGS) entry which is preliminary data.</text>
</comment>
<feature type="signal peptide" evidence="1">
    <location>
        <begin position="1"/>
        <end position="23"/>
    </location>
</feature>
<proteinExistence type="predicted"/>
<sequence length="156" mass="17845">MTKVNVFWIMLVLFSSASCSSFGDEEVKMNDLNGVWHKNNPQKFEFEIKDAQNPKNIIFVIRNNNDYPFSNLYLISKISKGNKVLGKIDTLNYVLAMPNGEWIGSGFGSTKETLFQYKVNYKFPENGVYNIELKQAMRKDTLKGIEDIGVTIQSLK</sequence>
<name>A0AAP3AJE6_RIEAN</name>
<dbReference type="Proteomes" id="UP001207440">
    <property type="component" value="Unassembled WGS sequence"/>
</dbReference>
<keyword evidence="1" id="KW-0732">Signal</keyword>
<feature type="chain" id="PRO_5042796816" evidence="1">
    <location>
        <begin position="24"/>
        <end position="156"/>
    </location>
</feature>
<dbReference type="PROSITE" id="PS51257">
    <property type="entry name" value="PROKAR_LIPOPROTEIN"/>
    <property type="match status" value="1"/>
</dbReference>
<protein>
    <submittedName>
        <fullName evidence="2">Gliding motility lipoprotein GldH</fullName>
    </submittedName>
</protein>
<dbReference type="EMBL" id="JAOZYT010000002">
    <property type="protein sequence ID" value="MCW0522860.1"/>
    <property type="molecule type" value="Genomic_DNA"/>
</dbReference>
<evidence type="ECO:0000256" key="1">
    <source>
        <dbReference type="SAM" id="SignalP"/>
    </source>
</evidence>
<dbReference type="InterPro" id="IPR020018">
    <property type="entry name" value="Motility-assoc_lipoprot_GldH"/>
</dbReference>
<evidence type="ECO:0000313" key="3">
    <source>
        <dbReference type="EMBL" id="MDY3511949.1"/>
    </source>
</evidence>
<evidence type="ECO:0000313" key="2">
    <source>
        <dbReference type="EMBL" id="MCW0522860.1"/>
    </source>
</evidence>
<dbReference type="Pfam" id="PF14109">
    <property type="entry name" value="GldH_lipo"/>
    <property type="match status" value="1"/>
</dbReference>
<dbReference type="NCBIfam" id="TIGR03511">
    <property type="entry name" value="GldH_lipo"/>
    <property type="match status" value="1"/>
</dbReference>
<dbReference type="RefSeq" id="WP_064969682.1">
    <property type="nucleotide sequence ID" value="NZ_CP011859.1"/>
</dbReference>
<keyword evidence="2" id="KW-0449">Lipoprotein</keyword>
<accession>A0AAP3AJE6</accession>
<dbReference type="Proteomes" id="UP001284033">
    <property type="component" value="Unassembled WGS sequence"/>
</dbReference>
<organism evidence="2 4">
    <name type="scientific">Riemerella anatipestifer</name>
    <name type="common">Moraxella anatipestifer</name>
    <dbReference type="NCBI Taxonomy" id="34085"/>
    <lineage>
        <taxon>Bacteria</taxon>
        <taxon>Pseudomonadati</taxon>
        <taxon>Bacteroidota</taxon>
        <taxon>Flavobacteriia</taxon>
        <taxon>Flavobacteriales</taxon>
        <taxon>Weeksellaceae</taxon>
        <taxon>Riemerella</taxon>
    </lineage>
</organism>
<gene>
    <name evidence="2" type="ORF">OKE68_00810</name>
    <name evidence="3" type="ORF">PG303_01815</name>
</gene>
<dbReference type="EMBL" id="JAQZHK010000001">
    <property type="protein sequence ID" value="MDY3511949.1"/>
    <property type="molecule type" value="Genomic_DNA"/>
</dbReference>
<evidence type="ECO:0000313" key="4">
    <source>
        <dbReference type="Proteomes" id="UP001207440"/>
    </source>
</evidence>